<dbReference type="EMBL" id="JAYXHS010000004">
    <property type="protein sequence ID" value="MEC5387864.1"/>
    <property type="molecule type" value="Genomic_DNA"/>
</dbReference>
<evidence type="ECO:0000259" key="1">
    <source>
        <dbReference type="Pfam" id="PF05170"/>
    </source>
</evidence>
<dbReference type="InterPro" id="IPR052894">
    <property type="entry name" value="AsmA-related"/>
</dbReference>
<dbReference type="Proteomes" id="UP001331561">
    <property type="component" value="Unassembled WGS sequence"/>
</dbReference>
<dbReference type="Pfam" id="PF05170">
    <property type="entry name" value="AsmA"/>
    <property type="match status" value="1"/>
</dbReference>
<evidence type="ECO:0000313" key="2">
    <source>
        <dbReference type="EMBL" id="MEC5387864.1"/>
    </source>
</evidence>
<keyword evidence="3" id="KW-1185">Reference proteome</keyword>
<sequence>MRKYPSNHPLLSAFGLFVVLLAIFIAVFEWDWLRGPLERMASAKTERTVTLGHLDVKLAWPPVVKLTDVRVGNIQNATPERMITADEIDIAVDIPSLFGPDIVIPEVRLSKPDIHLARFADGRTNWTFGKPGEPSKGTVRVQKLSVDNGVIAYDDRIVDLAIVVQAATGPSPLQDSERHRSLTTQLAFKGSYNKIPFDGTASTADVLSLQESGAQFPLLTKLTIGRTRLSADGVVTDLLKPSAIDAQLSIAGPDLAALYPTLPLVLPSSPPYRIAGRFTQQGETFGYQGFKGVIGKSDIAGDASFTSRAPRPLLKAKLRSQYLGLEDLGPLIGMSPAQRAAKPADTKTIVAAKPVKVADQRVLPQQPFKLDRLNAMDADVTLDVKKLNVPDELPLEDLYAAIKVDAGKLTLTPLKLGVADGDIVAQISLDGSQNPIAVDADISVSHAKLSQLFPTTEIMKQSDGAIGAKVHLVGRGNSVADMLATSRGSAQFAMSGGTVSSLMIEAVGLDGGEILKFLVRGDSQTPIRCAGASFKVNDGQAESQVIVFDTGDTRVDGKGKVDMKNEKFDIVLSPEPKDRSILSFRAPLRLYGSFSQPGYSVLSRELALRVGSAVALGFVNPLLALVPLIETGPGSNTDCEAVFRATAAAVKGGKTKMD</sequence>
<dbReference type="RefSeq" id="WP_327600838.1">
    <property type="nucleotide sequence ID" value="NZ_JAYXHS010000004.1"/>
</dbReference>
<name>A0ABU6K7K2_9RHOO</name>
<organism evidence="2 3">
    <name type="scientific">Uliginosibacterium silvisoli</name>
    <dbReference type="NCBI Taxonomy" id="3114758"/>
    <lineage>
        <taxon>Bacteria</taxon>
        <taxon>Pseudomonadati</taxon>
        <taxon>Pseudomonadota</taxon>
        <taxon>Betaproteobacteria</taxon>
        <taxon>Rhodocyclales</taxon>
        <taxon>Zoogloeaceae</taxon>
        <taxon>Uliginosibacterium</taxon>
    </lineage>
</organism>
<feature type="domain" description="AsmA" evidence="1">
    <location>
        <begin position="15"/>
        <end position="544"/>
    </location>
</feature>
<dbReference type="PANTHER" id="PTHR30441">
    <property type="entry name" value="DUF748 DOMAIN-CONTAINING PROTEIN"/>
    <property type="match status" value="1"/>
</dbReference>
<proteinExistence type="predicted"/>
<accession>A0ABU6K7K2</accession>
<dbReference type="PANTHER" id="PTHR30441:SF9">
    <property type="entry name" value="ASMA FAMILY PROTEIN YHJG"/>
    <property type="match status" value="1"/>
</dbReference>
<reference evidence="2 3" key="1">
    <citation type="submission" date="2024-01" db="EMBL/GenBank/DDBJ databases">
        <title>Uliginosibacterium soil sp. nov.</title>
        <authorList>
            <person name="Lv Y."/>
        </authorList>
    </citation>
    <scope>NUCLEOTIDE SEQUENCE [LARGE SCALE GENOMIC DNA]</scope>
    <source>
        <strain evidence="2 3">H3</strain>
    </source>
</reference>
<gene>
    <name evidence="2" type="ORF">VVD49_19180</name>
</gene>
<dbReference type="InterPro" id="IPR007844">
    <property type="entry name" value="AsmA"/>
</dbReference>
<protein>
    <submittedName>
        <fullName evidence="2">AsmA family protein</fullName>
    </submittedName>
</protein>
<evidence type="ECO:0000313" key="3">
    <source>
        <dbReference type="Proteomes" id="UP001331561"/>
    </source>
</evidence>
<comment type="caution">
    <text evidence="2">The sequence shown here is derived from an EMBL/GenBank/DDBJ whole genome shotgun (WGS) entry which is preliminary data.</text>
</comment>